<name>A0A448X692_9PLAT</name>
<accession>A0A448X692</accession>
<keyword evidence="1" id="KW-1133">Transmembrane helix</keyword>
<feature type="transmembrane region" description="Helical" evidence="1">
    <location>
        <begin position="37"/>
        <end position="64"/>
    </location>
</feature>
<keyword evidence="1" id="KW-0812">Transmembrane</keyword>
<organism evidence="2 3">
    <name type="scientific">Protopolystoma xenopodis</name>
    <dbReference type="NCBI Taxonomy" id="117903"/>
    <lineage>
        <taxon>Eukaryota</taxon>
        <taxon>Metazoa</taxon>
        <taxon>Spiralia</taxon>
        <taxon>Lophotrochozoa</taxon>
        <taxon>Platyhelminthes</taxon>
        <taxon>Monogenea</taxon>
        <taxon>Polyopisthocotylea</taxon>
        <taxon>Polystomatidea</taxon>
        <taxon>Polystomatidae</taxon>
        <taxon>Protopolystoma</taxon>
    </lineage>
</organism>
<protein>
    <submittedName>
        <fullName evidence="2">Uncharacterized protein</fullName>
    </submittedName>
</protein>
<comment type="caution">
    <text evidence="2">The sequence shown here is derived from an EMBL/GenBank/DDBJ whole genome shotgun (WGS) entry which is preliminary data.</text>
</comment>
<keyword evidence="3" id="KW-1185">Reference proteome</keyword>
<evidence type="ECO:0000256" key="1">
    <source>
        <dbReference type="SAM" id="Phobius"/>
    </source>
</evidence>
<proteinExistence type="predicted"/>
<reference evidence="2" key="1">
    <citation type="submission" date="2018-11" db="EMBL/GenBank/DDBJ databases">
        <authorList>
            <consortium name="Pathogen Informatics"/>
        </authorList>
    </citation>
    <scope>NUCLEOTIDE SEQUENCE</scope>
</reference>
<dbReference type="AlphaFoldDB" id="A0A448X692"/>
<sequence>MLVRLYSTSSHHLLRHSSHMSPTLFHPLQPLLSPSLLLLHLFLFLSLSFGLSFSCRLCSTLLVLPFSLSGCLARCQAPRTTYGPLQLTRWTRQLRLALDKPPGVTFLLSHVTCRMSHATCRRCSSALGPSTFRRHELSAAVAVTTKPPNTRNCSRIEMLPNIAAS</sequence>
<gene>
    <name evidence="2" type="ORF">PXEA_LOCUS22642</name>
</gene>
<dbReference type="Proteomes" id="UP000784294">
    <property type="component" value="Unassembled WGS sequence"/>
</dbReference>
<evidence type="ECO:0000313" key="2">
    <source>
        <dbReference type="EMBL" id="VEL29202.1"/>
    </source>
</evidence>
<dbReference type="EMBL" id="CAAALY010101173">
    <property type="protein sequence ID" value="VEL29202.1"/>
    <property type="molecule type" value="Genomic_DNA"/>
</dbReference>
<evidence type="ECO:0000313" key="3">
    <source>
        <dbReference type="Proteomes" id="UP000784294"/>
    </source>
</evidence>
<keyword evidence="1" id="KW-0472">Membrane</keyword>